<protein>
    <submittedName>
        <fullName evidence="2">Uncharacterized protein</fullName>
    </submittedName>
</protein>
<evidence type="ECO:0000256" key="1">
    <source>
        <dbReference type="SAM" id="MobiDB-lite"/>
    </source>
</evidence>
<dbReference type="PANTHER" id="PTHR47645:SF1">
    <property type="entry name" value="C2H2-TYPE DOMAIN-CONTAINING PROTEIN-RELATED"/>
    <property type="match status" value="1"/>
</dbReference>
<comment type="caution">
    <text evidence="2">The sequence shown here is derived from an EMBL/GenBank/DDBJ whole genome shotgun (WGS) entry which is preliminary data.</text>
</comment>
<dbReference type="Proteomes" id="UP001176961">
    <property type="component" value="Unassembled WGS sequence"/>
</dbReference>
<reference evidence="2" key="1">
    <citation type="submission" date="2023-07" db="EMBL/GenBank/DDBJ databases">
        <authorList>
            <consortium name="CYATHOMIX"/>
        </authorList>
    </citation>
    <scope>NUCLEOTIDE SEQUENCE</scope>
    <source>
        <strain evidence="2">N/A</strain>
    </source>
</reference>
<organism evidence="2 3">
    <name type="scientific">Cylicocyclus nassatus</name>
    <name type="common">Nematode worm</name>
    <dbReference type="NCBI Taxonomy" id="53992"/>
    <lineage>
        <taxon>Eukaryota</taxon>
        <taxon>Metazoa</taxon>
        <taxon>Ecdysozoa</taxon>
        <taxon>Nematoda</taxon>
        <taxon>Chromadorea</taxon>
        <taxon>Rhabditida</taxon>
        <taxon>Rhabditina</taxon>
        <taxon>Rhabditomorpha</taxon>
        <taxon>Strongyloidea</taxon>
        <taxon>Strongylidae</taxon>
        <taxon>Cylicocyclus</taxon>
    </lineage>
</organism>
<keyword evidence="3" id="KW-1185">Reference proteome</keyword>
<feature type="region of interest" description="Disordered" evidence="1">
    <location>
        <begin position="129"/>
        <end position="177"/>
    </location>
</feature>
<dbReference type="PANTHER" id="PTHR47645">
    <property type="entry name" value="PROTEIN CBG08267"/>
    <property type="match status" value="1"/>
</dbReference>
<name>A0AA36M6T5_CYLNA</name>
<sequence>MDFYRFYFLHACEPKQEIQNFACRQSGKRGRFPHLQDLPESLVTFLINFVLDGVGLYAEELLMSASECARQSNRFWLGLGNDDEARTKMFDRLSEARMKLCGLARVAIGRALGDLRAYHFDAEKEMLSPPSKKRFCPATTQDSLAHEHTNEPEHEQDEDIESLKSEVDMNNGFNVKS</sequence>
<proteinExistence type="predicted"/>
<dbReference type="EMBL" id="CATQJL010000223">
    <property type="protein sequence ID" value="CAJ0599825.1"/>
    <property type="molecule type" value="Genomic_DNA"/>
</dbReference>
<evidence type="ECO:0000313" key="2">
    <source>
        <dbReference type="EMBL" id="CAJ0599825.1"/>
    </source>
</evidence>
<gene>
    <name evidence="2" type="ORF">CYNAS_LOCUS11808</name>
</gene>
<evidence type="ECO:0000313" key="3">
    <source>
        <dbReference type="Proteomes" id="UP001176961"/>
    </source>
</evidence>
<accession>A0AA36M6T5</accession>
<dbReference type="AlphaFoldDB" id="A0AA36M6T5"/>
<feature type="compositionally biased region" description="Basic and acidic residues" evidence="1">
    <location>
        <begin position="144"/>
        <end position="153"/>
    </location>
</feature>